<dbReference type="EMBL" id="CP010429">
    <property type="protein sequence ID" value="AKD55451.1"/>
    <property type="molecule type" value="Genomic_DNA"/>
</dbReference>
<dbReference type="PATRIC" id="fig|1379870.5.peg.2518"/>
<gene>
    <name evidence="2" type="ORF">SD10_11590</name>
</gene>
<dbReference type="Pfam" id="PF04734">
    <property type="entry name" value="Ceramidase_alk"/>
    <property type="match status" value="1"/>
</dbReference>
<dbReference type="HOGENOM" id="CLU_030011_3_0_10"/>
<sequence>MKNVLGFFWVIWLGAFITSPAWAKGWKAGTAKAVITPTEPQWQAGYASRTHAADGKIHDLWAKALALEDETGKQAVLVTTDMLGFPKAMSDRIRERLNSRFGLSKAQIILNSSHTHSGPVLDNALQDIYPLDAAEQAKIDRYSRWLEAQIVTLVGQALQKLEPAEVFSQNGVTRFQVNRRNNKEGALLEQTELKGPNDYAVPVIKITDTRGKLKSIVFGYACHPTVLDLYQWSGDYAGFAQLELEKAHPGVTALFFQGAAGDQNPLPRRTIPLARQYGRELAAAVDRVLDEPMRTLSSQIRTAYSEIQLPLSVPPSEAELTKTIQENEGYLKRWATRLLAEKKKGKAFISHYAYPVQVWQLGNQSILSFGGELVIQYALDCKKRFGQDIFVIGYSNDVMGYIPSATILQEGGYEGASSQMVYGLPSTWAPDVPNLINQEINRLADQVGMQKLK</sequence>
<dbReference type="STRING" id="1379870.SD10_11590"/>
<reference evidence="2 3" key="1">
    <citation type="journal article" date="2014" name="Curr. Microbiol.">
        <title>Spirosoma radiotolerans sp. nov., a gamma-radiation-resistant bacterium isolated from gamma ray-irradiated soil.</title>
        <authorList>
            <person name="Lee J.J."/>
            <person name="Srinivasan S."/>
            <person name="Lim S."/>
            <person name="Joe M."/>
            <person name="Im S."/>
            <person name="Bae S.I."/>
            <person name="Park K.R."/>
            <person name="Han J.H."/>
            <person name="Park S.H."/>
            <person name="Joo B.M."/>
            <person name="Park S.J."/>
            <person name="Kim M.K."/>
        </authorList>
    </citation>
    <scope>NUCLEOTIDE SEQUENCE [LARGE SCALE GENOMIC DNA]</scope>
    <source>
        <strain evidence="2 3">DG5A</strain>
    </source>
</reference>
<dbReference type="Proteomes" id="UP000033054">
    <property type="component" value="Chromosome"/>
</dbReference>
<protein>
    <recommendedName>
        <fullName evidence="1">Neutral/alkaline non-lysosomal ceramidase N-terminal domain-containing protein</fullName>
    </recommendedName>
</protein>
<accession>A0A0E3V7I3</accession>
<organism evidence="2 3">
    <name type="scientific">Spirosoma radiotolerans</name>
    <dbReference type="NCBI Taxonomy" id="1379870"/>
    <lineage>
        <taxon>Bacteria</taxon>
        <taxon>Pseudomonadati</taxon>
        <taxon>Bacteroidota</taxon>
        <taxon>Cytophagia</taxon>
        <taxon>Cytophagales</taxon>
        <taxon>Cytophagaceae</taxon>
        <taxon>Spirosoma</taxon>
    </lineage>
</organism>
<keyword evidence="3" id="KW-1185">Reference proteome</keyword>
<evidence type="ECO:0000313" key="2">
    <source>
        <dbReference type="EMBL" id="AKD55451.1"/>
    </source>
</evidence>
<name>A0A0E3V7I3_9BACT</name>
<dbReference type="InterPro" id="IPR031329">
    <property type="entry name" value="NEUT/ALK_ceramidase_N"/>
</dbReference>
<dbReference type="AlphaFoldDB" id="A0A0E3V7I3"/>
<dbReference type="RefSeq" id="WP_046573946.1">
    <property type="nucleotide sequence ID" value="NZ_CP010429.1"/>
</dbReference>
<feature type="domain" description="Neutral/alkaline non-lysosomal ceramidase N-terminal" evidence="1">
    <location>
        <begin position="42"/>
        <end position="251"/>
    </location>
</feature>
<evidence type="ECO:0000259" key="1">
    <source>
        <dbReference type="Pfam" id="PF04734"/>
    </source>
</evidence>
<dbReference type="OrthoDB" id="2579961at2"/>
<proteinExistence type="predicted"/>
<evidence type="ECO:0000313" key="3">
    <source>
        <dbReference type="Proteomes" id="UP000033054"/>
    </source>
</evidence>
<dbReference type="KEGG" id="srd:SD10_11590"/>